<keyword evidence="4" id="KW-1003">Cell membrane</keyword>
<dbReference type="RefSeq" id="WP_179427027.1">
    <property type="nucleotide sequence ID" value="NZ_JACBZP010000001.1"/>
</dbReference>
<keyword evidence="3" id="KW-0813">Transport</keyword>
<dbReference type="GO" id="GO:0005524">
    <property type="term" value="F:ATP binding"/>
    <property type="evidence" value="ECO:0007669"/>
    <property type="project" value="UniProtKB-KW"/>
</dbReference>
<keyword evidence="11" id="KW-1185">Reference proteome</keyword>
<evidence type="ECO:0000256" key="7">
    <source>
        <dbReference type="ARBA" id="ARBA00022967"/>
    </source>
</evidence>
<protein>
    <submittedName>
        <fullName evidence="10">Energy-coupling factor transport system ATP-binding protein</fullName>
        <ecNumber evidence="10">3.6.3.-</ecNumber>
    </submittedName>
</protein>
<keyword evidence="5" id="KW-0547">Nucleotide-binding</keyword>
<gene>
    <name evidence="10" type="ORF">BJY26_001519</name>
</gene>
<dbReference type="GO" id="GO:0042626">
    <property type="term" value="F:ATPase-coupled transmembrane transporter activity"/>
    <property type="evidence" value="ECO:0007669"/>
    <property type="project" value="TreeGrafter"/>
</dbReference>
<reference evidence="10 11" key="1">
    <citation type="submission" date="2020-07" db="EMBL/GenBank/DDBJ databases">
        <title>Sequencing the genomes of 1000 actinobacteria strains.</title>
        <authorList>
            <person name="Klenk H.-P."/>
        </authorList>
    </citation>
    <scope>NUCLEOTIDE SEQUENCE [LARGE SCALE GENOMIC DNA]</scope>
    <source>
        <strain evidence="10 11">DSM 26341</strain>
    </source>
</reference>
<feature type="domain" description="ABC transporter" evidence="9">
    <location>
        <begin position="4"/>
        <end position="245"/>
    </location>
</feature>
<organism evidence="10 11">
    <name type="scientific">Spelaeicoccus albus</name>
    <dbReference type="NCBI Taxonomy" id="1280376"/>
    <lineage>
        <taxon>Bacteria</taxon>
        <taxon>Bacillati</taxon>
        <taxon>Actinomycetota</taxon>
        <taxon>Actinomycetes</taxon>
        <taxon>Micrococcales</taxon>
        <taxon>Brevibacteriaceae</taxon>
        <taxon>Spelaeicoccus</taxon>
    </lineage>
</organism>
<dbReference type="Gene3D" id="3.40.50.300">
    <property type="entry name" value="P-loop containing nucleotide triphosphate hydrolases"/>
    <property type="match status" value="1"/>
</dbReference>
<keyword evidence="10" id="KW-0378">Hydrolase</keyword>
<dbReference type="CDD" id="cd03225">
    <property type="entry name" value="ABC_cobalt_CbiO_domain1"/>
    <property type="match status" value="1"/>
</dbReference>
<evidence type="ECO:0000256" key="5">
    <source>
        <dbReference type="ARBA" id="ARBA00022741"/>
    </source>
</evidence>
<dbReference type="InterPro" id="IPR003439">
    <property type="entry name" value="ABC_transporter-like_ATP-bd"/>
</dbReference>
<evidence type="ECO:0000256" key="1">
    <source>
        <dbReference type="ARBA" id="ARBA00004236"/>
    </source>
</evidence>
<evidence type="ECO:0000259" key="9">
    <source>
        <dbReference type="PROSITE" id="PS50893"/>
    </source>
</evidence>
<name>A0A7Z0ACH3_9MICO</name>
<evidence type="ECO:0000256" key="3">
    <source>
        <dbReference type="ARBA" id="ARBA00022448"/>
    </source>
</evidence>
<evidence type="ECO:0000313" key="11">
    <source>
        <dbReference type="Proteomes" id="UP000539111"/>
    </source>
</evidence>
<dbReference type="InterPro" id="IPR017871">
    <property type="entry name" value="ABC_transporter-like_CS"/>
</dbReference>
<evidence type="ECO:0000256" key="4">
    <source>
        <dbReference type="ARBA" id="ARBA00022475"/>
    </source>
</evidence>
<comment type="similarity">
    <text evidence="2">Belongs to the ABC transporter superfamily.</text>
</comment>
<keyword evidence="7" id="KW-1278">Translocase</keyword>
<dbReference type="SMART" id="SM00382">
    <property type="entry name" value="AAA"/>
    <property type="match status" value="1"/>
</dbReference>
<keyword evidence="6 10" id="KW-0067">ATP-binding</keyword>
<sequence>MELISLKNVGFSYAYAEKPALRGITLDIEPGKLYGVIGPNGSGKSTLCSVIRGTIPHFHPGELSGDVLIYGRDTVDWDPAELSNRIGYVFQNPFTQISGIKDTVFEEIALGLENLGVEREELIDRVRAVIDQVGIDKLVDKDPNQLSGGQRQLVAFASIIAMDADFIVIDEPTSQLDPEASEAVFGIIESLKAGGKTIVLVEHKIDLLAEYADELIVMKRGEVLAHGPARDVLVSEELAVAEIPRPEVTELGLALERAGKPLSSIPITRAEARELVAARMQEA</sequence>
<dbReference type="GO" id="GO:0043190">
    <property type="term" value="C:ATP-binding cassette (ABC) transporter complex"/>
    <property type="evidence" value="ECO:0007669"/>
    <property type="project" value="TreeGrafter"/>
</dbReference>
<evidence type="ECO:0000256" key="2">
    <source>
        <dbReference type="ARBA" id="ARBA00005417"/>
    </source>
</evidence>
<dbReference type="EC" id="3.6.3.-" evidence="10"/>
<dbReference type="InterPro" id="IPR027417">
    <property type="entry name" value="P-loop_NTPase"/>
</dbReference>
<dbReference type="EMBL" id="JACBZP010000001">
    <property type="protein sequence ID" value="NYI67213.1"/>
    <property type="molecule type" value="Genomic_DNA"/>
</dbReference>
<dbReference type="InterPro" id="IPR050095">
    <property type="entry name" value="ECF_ABC_transporter_ATP-bd"/>
</dbReference>
<keyword evidence="8" id="KW-0472">Membrane</keyword>
<dbReference type="PANTHER" id="PTHR43553">
    <property type="entry name" value="HEAVY METAL TRANSPORTER"/>
    <property type="match status" value="1"/>
</dbReference>
<dbReference type="SUPFAM" id="SSF52540">
    <property type="entry name" value="P-loop containing nucleoside triphosphate hydrolases"/>
    <property type="match status" value="1"/>
</dbReference>
<accession>A0A7Z0ACH3</accession>
<evidence type="ECO:0000256" key="6">
    <source>
        <dbReference type="ARBA" id="ARBA00022840"/>
    </source>
</evidence>
<dbReference type="Pfam" id="PF00005">
    <property type="entry name" value="ABC_tran"/>
    <property type="match status" value="1"/>
</dbReference>
<proteinExistence type="inferred from homology"/>
<dbReference type="AlphaFoldDB" id="A0A7Z0ACH3"/>
<evidence type="ECO:0000313" key="10">
    <source>
        <dbReference type="EMBL" id="NYI67213.1"/>
    </source>
</evidence>
<dbReference type="Proteomes" id="UP000539111">
    <property type="component" value="Unassembled WGS sequence"/>
</dbReference>
<dbReference type="PROSITE" id="PS00211">
    <property type="entry name" value="ABC_TRANSPORTER_1"/>
    <property type="match status" value="1"/>
</dbReference>
<dbReference type="InterPro" id="IPR015856">
    <property type="entry name" value="ABC_transpr_CbiO/EcfA_su"/>
</dbReference>
<comment type="caution">
    <text evidence="10">The sequence shown here is derived from an EMBL/GenBank/DDBJ whole genome shotgun (WGS) entry which is preliminary data.</text>
</comment>
<dbReference type="InterPro" id="IPR003593">
    <property type="entry name" value="AAA+_ATPase"/>
</dbReference>
<dbReference type="FunFam" id="3.40.50.300:FF:000224">
    <property type="entry name" value="Energy-coupling factor transporter ATP-binding protein EcfA"/>
    <property type="match status" value="1"/>
</dbReference>
<dbReference type="PROSITE" id="PS50893">
    <property type="entry name" value="ABC_TRANSPORTER_2"/>
    <property type="match status" value="1"/>
</dbReference>
<comment type="subcellular location">
    <subcellularLocation>
        <location evidence="1">Cell membrane</location>
    </subcellularLocation>
</comment>
<dbReference type="GO" id="GO:0016887">
    <property type="term" value="F:ATP hydrolysis activity"/>
    <property type="evidence" value="ECO:0007669"/>
    <property type="project" value="InterPro"/>
</dbReference>
<evidence type="ECO:0000256" key="8">
    <source>
        <dbReference type="ARBA" id="ARBA00023136"/>
    </source>
</evidence>